<dbReference type="InterPro" id="IPR005312">
    <property type="entry name" value="DUF1759"/>
</dbReference>
<name>A0A087T2Q4_STEMI</name>
<dbReference type="Proteomes" id="UP000054359">
    <property type="component" value="Unassembled WGS sequence"/>
</dbReference>
<accession>A0A087T2Q4</accession>
<feature type="non-terminal residue" evidence="1">
    <location>
        <position position="87"/>
    </location>
</feature>
<proteinExistence type="predicted"/>
<protein>
    <submittedName>
        <fullName evidence="1">Uncharacterized protein</fullName>
    </submittedName>
</protein>
<keyword evidence="2" id="KW-1185">Reference proteome</keyword>
<dbReference type="Pfam" id="PF03564">
    <property type="entry name" value="DUF1759"/>
    <property type="match status" value="1"/>
</dbReference>
<organism evidence="1 2">
    <name type="scientific">Stegodyphus mimosarum</name>
    <name type="common">African social velvet spider</name>
    <dbReference type="NCBI Taxonomy" id="407821"/>
    <lineage>
        <taxon>Eukaryota</taxon>
        <taxon>Metazoa</taxon>
        <taxon>Ecdysozoa</taxon>
        <taxon>Arthropoda</taxon>
        <taxon>Chelicerata</taxon>
        <taxon>Arachnida</taxon>
        <taxon>Araneae</taxon>
        <taxon>Araneomorphae</taxon>
        <taxon>Entelegynae</taxon>
        <taxon>Eresoidea</taxon>
        <taxon>Eresidae</taxon>
        <taxon>Stegodyphus</taxon>
    </lineage>
</organism>
<dbReference type="EMBL" id="KK113122">
    <property type="protein sequence ID" value="KFM59393.1"/>
    <property type="molecule type" value="Genomic_DNA"/>
</dbReference>
<gene>
    <name evidence="1" type="ORF">X975_02344</name>
</gene>
<evidence type="ECO:0000313" key="1">
    <source>
        <dbReference type="EMBL" id="KFM59393.1"/>
    </source>
</evidence>
<dbReference type="OrthoDB" id="6435622at2759"/>
<sequence length="87" mass="10043">MMAITDNNYNLAWYLLEERYSNPREQVYAHLKRFMSIPTIRNESASAILNLIDVTSEVVRSLECLEQKLDGVSSTIFGFILSQKLDQ</sequence>
<evidence type="ECO:0000313" key="2">
    <source>
        <dbReference type="Proteomes" id="UP000054359"/>
    </source>
</evidence>
<dbReference type="AlphaFoldDB" id="A0A087T2Q4"/>
<reference evidence="1 2" key="1">
    <citation type="submission" date="2013-11" db="EMBL/GenBank/DDBJ databases">
        <title>Genome sequencing of Stegodyphus mimosarum.</title>
        <authorList>
            <person name="Bechsgaard J."/>
        </authorList>
    </citation>
    <scope>NUCLEOTIDE SEQUENCE [LARGE SCALE GENOMIC DNA]</scope>
</reference>